<evidence type="ECO:0000256" key="4">
    <source>
        <dbReference type="ARBA" id="ARBA00022741"/>
    </source>
</evidence>
<accession>A0A507DY60</accession>
<dbReference type="PANTHER" id="PTHR11089">
    <property type="entry name" value="GTP-BINDING PROTEIN-RELATED"/>
    <property type="match status" value="1"/>
</dbReference>
<comment type="caution">
    <text evidence="10">The sequence shown here is derived from an EMBL/GenBank/DDBJ whole genome shotgun (WGS) entry which is preliminary data.</text>
</comment>
<dbReference type="Proteomes" id="UP000318582">
    <property type="component" value="Unassembled WGS sequence"/>
</dbReference>
<evidence type="ECO:0000256" key="7">
    <source>
        <dbReference type="RuleBase" id="RU364023"/>
    </source>
</evidence>
<comment type="similarity">
    <text evidence="7">Belongs to the TRAFAC class YlqF/YawG GTPase family. NOG2 subfamily.</text>
</comment>
<evidence type="ECO:0000259" key="9">
    <source>
        <dbReference type="PROSITE" id="PS51721"/>
    </source>
</evidence>
<feature type="compositionally biased region" description="Polar residues" evidence="8">
    <location>
        <begin position="14"/>
        <end position="24"/>
    </location>
</feature>
<keyword evidence="5 7" id="KW-0342">GTP-binding</keyword>
<feature type="region of interest" description="Disordered" evidence="8">
    <location>
        <begin position="560"/>
        <end position="728"/>
    </location>
</feature>
<feature type="compositionally biased region" description="Low complexity" evidence="8">
    <location>
        <begin position="600"/>
        <end position="612"/>
    </location>
</feature>
<evidence type="ECO:0000313" key="10">
    <source>
        <dbReference type="EMBL" id="TPX56085.1"/>
    </source>
</evidence>
<feature type="compositionally biased region" description="Basic and acidic residues" evidence="8">
    <location>
        <begin position="531"/>
        <end position="541"/>
    </location>
</feature>
<evidence type="ECO:0000256" key="3">
    <source>
        <dbReference type="ARBA" id="ARBA00022127"/>
    </source>
</evidence>
<dbReference type="Pfam" id="PF01926">
    <property type="entry name" value="MMR_HSR1"/>
    <property type="match status" value="1"/>
</dbReference>
<dbReference type="InterPro" id="IPR050755">
    <property type="entry name" value="TRAFAC_YlqF/YawG_RiboMat"/>
</dbReference>
<feature type="compositionally biased region" description="Low complexity" evidence="8">
    <location>
        <begin position="621"/>
        <end position="646"/>
    </location>
</feature>
<dbReference type="EMBL" id="QEAQ01000086">
    <property type="protein sequence ID" value="TPX56085.1"/>
    <property type="molecule type" value="Genomic_DNA"/>
</dbReference>
<dbReference type="InterPro" id="IPR012971">
    <property type="entry name" value="NOG2_N_dom"/>
</dbReference>
<dbReference type="InterPro" id="IPR027417">
    <property type="entry name" value="P-loop_NTPase"/>
</dbReference>
<dbReference type="AlphaFoldDB" id="A0A507DY60"/>
<dbReference type="STRING" id="109895.A0A507DY60"/>
<evidence type="ECO:0000313" key="11">
    <source>
        <dbReference type="Proteomes" id="UP000318582"/>
    </source>
</evidence>
<feature type="compositionally biased region" description="Basic residues" evidence="8">
    <location>
        <begin position="672"/>
        <end position="684"/>
    </location>
</feature>
<dbReference type="FunFam" id="1.10.1580.10:FF:000001">
    <property type="entry name" value="Nucleolar GTP-binding protein 2"/>
    <property type="match status" value="1"/>
</dbReference>
<feature type="compositionally biased region" description="Polar residues" evidence="8">
    <location>
        <begin position="708"/>
        <end position="722"/>
    </location>
</feature>
<dbReference type="InterPro" id="IPR024929">
    <property type="entry name" value="GNL2_CP_dom"/>
</dbReference>
<gene>
    <name evidence="10" type="ORF">PhCBS80983_g04812</name>
</gene>
<feature type="domain" description="CP-type G" evidence="9">
    <location>
        <begin position="211"/>
        <end position="372"/>
    </location>
</feature>
<dbReference type="InterPro" id="IPR030378">
    <property type="entry name" value="G_CP_dom"/>
</dbReference>
<feature type="region of interest" description="Disordered" evidence="8">
    <location>
        <begin position="1"/>
        <end position="24"/>
    </location>
</feature>
<evidence type="ECO:0000256" key="2">
    <source>
        <dbReference type="ARBA" id="ARBA00004604"/>
    </source>
</evidence>
<evidence type="ECO:0000256" key="1">
    <source>
        <dbReference type="ARBA" id="ARBA00003892"/>
    </source>
</evidence>
<dbReference type="GO" id="GO:0005525">
    <property type="term" value="F:GTP binding"/>
    <property type="evidence" value="ECO:0007669"/>
    <property type="project" value="UniProtKB-KW"/>
</dbReference>
<dbReference type="InterPro" id="IPR006073">
    <property type="entry name" value="GTP-bd"/>
</dbReference>
<sequence>MGKQKKEKTRQANDKTAGSGPSLSNITHVKGVNFYRDAKKVRQVNMLKGGKATRNADGEIIKEAAFQSRLASGTMARVQPDRRWFENTRTIGQNALTAFREAMATQADDPYTFIMRQNKLPMSLLTDPTKISRMQLLETDSFSNTFGPKAQRKRPKLKAGTVDDLAINVDTALDGYDTVKDPNLLSNIPTDGQIDGAKDPYLRAGQSKRIWNELYKVLDSSDVVIHVLDARDPMGTRCRNVEKHLKEEAKHKHLIFVLNKCDLVPTWATAKWVKILSKEYPTLAFHASINNSFGKGSLIQLLRQFSKLHADKKQISVGFFGYPNTGKSSIINTLRQKKVCTVAPVPGETKVWQYITLMRRIYLIDCPGVVHPTGDDTESDLVLRGITRIENISGPENHIPAVLARVRPEYMRRTYGVRSWEDHVDFLSQVARSSGKLLKGGEADLSTVAKMILNDWLRGKIPYYAMPPDSEEFEAAEAAKQESAVPMVQQLFSKIPVTTKFLPDDMRPLNEPTDPTALTAADEADDDDAADETKTETKTETAEVTDWDEVFESVVGDTVAAIEGAEPPAEVKEIDEDEEDDSEDEASAAEEGEEEDVSADESTTTTTPSTKSRLLKKLSKAKGLPSFDVTASTASTSASPKSTKSTPSKKRGAADAGDDDVVSSDDQASSSRPRKSPRMTTNKKKIGENYYETANVKNRNRNKIKPVNPNTLAKKLSNTGLKKTTKRK</sequence>
<organism evidence="10 11">
    <name type="scientific">Powellomyces hirtus</name>
    <dbReference type="NCBI Taxonomy" id="109895"/>
    <lineage>
        <taxon>Eukaryota</taxon>
        <taxon>Fungi</taxon>
        <taxon>Fungi incertae sedis</taxon>
        <taxon>Chytridiomycota</taxon>
        <taxon>Chytridiomycota incertae sedis</taxon>
        <taxon>Chytridiomycetes</taxon>
        <taxon>Spizellomycetales</taxon>
        <taxon>Powellomycetaceae</taxon>
        <taxon>Powellomyces</taxon>
    </lineage>
</organism>
<dbReference type="PROSITE" id="PS51721">
    <property type="entry name" value="G_CP"/>
    <property type="match status" value="1"/>
</dbReference>
<evidence type="ECO:0000256" key="5">
    <source>
        <dbReference type="ARBA" id="ARBA00023134"/>
    </source>
</evidence>
<reference evidence="10 11" key="1">
    <citation type="journal article" date="2019" name="Sci. Rep.">
        <title>Comparative genomics of chytrid fungi reveal insights into the obligate biotrophic and pathogenic lifestyle of Synchytrium endobioticum.</title>
        <authorList>
            <person name="van de Vossenberg B.T.L.H."/>
            <person name="Warris S."/>
            <person name="Nguyen H.D.T."/>
            <person name="van Gent-Pelzer M.P.E."/>
            <person name="Joly D.L."/>
            <person name="van de Geest H.C."/>
            <person name="Bonants P.J.M."/>
            <person name="Smith D.S."/>
            <person name="Levesque C.A."/>
            <person name="van der Lee T.A.J."/>
        </authorList>
    </citation>
    <scope>NUCLEOTIDE SEQUENCE [LARGE SCALE GENOMIC DNA]</scope>
    <source>
        <strain evidence="10 11">CBS 809.83</strain>
    </source>
</reference>
<evidence type="ECO:0000256" key="8">
    <source>
        <dbReference type="SAM" id="MobiDB-lite"/>
    </source>
</evidence>
<dbReference type="PANTHER" id="PTHR11089:SF9">
    <property type="entry name" value="NUCLEOLAR GTP-BINDING PROTEIN 2"/>
    <property type="match status" value="1"/>
</dbReference>
<keyword evidence="11" id="KW-1185">Reference proteome</keyword>
<dbReference type="Pfam" id="PF08153">
    <property type="entry name" value="NGP1NT"/>
    <property type="match status" value="1"/>
</dbReference>
<dbReference type="CDD" id="cd01858">
    <property type="entry name" value="NGP_1"/>
    <property type="match status" value="1"/>
</dbReference>
<dbReference type="SUPFAM" id="SSF52540">
    <property type="entry name" value="P-loop containing nucleoside triphosphate hydrolases"/>
    <property type="match status" value="1"/>
</dbReference>
<name>A0A507DY60_9FUNG</name>
<dbReference type="InterPro" id="IPR023179">
    <property type="entry name" value="GTP-bd_ortho_bundle_sf"/>
</dbReference>
<comment type="subcellular location">
    <subcellularLocation>
        <location evidence="2 7">Nucleus</location>
        <location evidence="2 7">Nucleolus</location>
    </subcellularLocation>
</comment>
<comment type="function">
    <text evidence="1 7">GTPase that associates with pre-60S ribosomal subunits in the nucleolus and is required for their nuclear export and maturation.</text>
</comment>
<dbReference type="Gene3D" id="1.10.1580.10">
    <property type="match status" value="1"/>
</dbReference>
<dbReference type="FunFam" id="3.40.50.300:FF:000559">
    <property type="entry name" value="Nuclear/nucleolar GTPase 2"/>
    <property type="match status" value="1"/>
</dbReference>
<feature type="compositionally biased region" description="Low complexity" evidence="8">
    <location>
        <begin position="511"/>
        <end position="521"/>
    </location>
</feature>
<dbReference type="Gene3D" id="3.40.50.300">
    <property type="entry name" value="P-loop containing nucleotide triphosphate hydrolases"/>
    <property type="match status" value="1"/>
</dbReference>
<proteinExistence type="inferred from homology"/>
<feature type="compositionally biased region" description="Acidic residues" evidence="8">
    <location>
        <begin position="573"/>
        <end position="599"/>
    </location>
</feature>
<feature type="region of interest" description="Disordered" evidence="8">
    <location>
        <begin position="503"/>
        <end position="542"/>
    </location>
</feature>
<keyword evidence="6 7" id="KW-0539">Nucleus</keyword>
<keyword evidence="4 7" id="KW-0547">Nucleotide-binding</keyword>
<protein>
    <recommendedName>
        <fullName evidence="3 7">Nucleolar GTP-binding protein 2</fullName>
    </recommendedName>
</protein>
<evidence type="ECO:0000256" key="6">
    <source>
        <dbReference type="ARBA" id="ARBA00023242"/>
    </source>
</evidence>
<dbReference type="GO" id="GO:0005730">
    <property type="term" value="C:nucleolus"/>
    <property type="evidence" value="ECO:0007669"/>
    <property type="project" value="UniProtKB-SubCell"/>
</dbReference>